<dbReference type="Proteomes" id="UP001364224">
    <property type="component" value="Unassembled WGS sequence"/>
</dbReference>
<proteinExistence type="predicted"/>
<feature type="compositionally biased region" description="Basic and acidic residues" evidence="1">
    <location>
        <begin position="116"/>
        <end position="130"/>
    </location>
</feature>
<accession>A0ABU8B2T9</accession>
<feature type="region of interest" description="Disordered" evidence="1">
    <location>
        <begin position="80"/>
        <end position="136"/>
    </location>
</feature>
<dbReference type="EMBL" id="JAZHRV010000001">
    <property type="protein sequence ID" value="MEH2552822.1"/>
    <property type="molecule type" value="Genomic_DNA"/>
</dbReference>
<name>A0ABU8B2T9_9BRAD</name>
<reference evidence="2 3" key="1">
    <citation type="submission" date="2024-02" db="EMBL/GenBank/DDBJ databases">
        <title>Adaptive strategies in a cosmopolitan and abundant soil bacterium.</title>
        <authorList>
            <person name="Carini P."/>
        </authorList>
    </citation>
    <scope>NUCLEOTIDE SEQUENCE [LARGE SCALE GENOMIC DNA]</scope>
    <source>
        <strain evidence="2 3">AZCC 1608</strain>
    </source>
</reference>
<evidence type="ECO:0000313" key="3">
    <source>
        <dbReference type="Proteomes" id="UP001364224"/>
    </source>
</evidence>
<comment type="caution">
    <text evidence="2">The sequence shown here is derived from an EMBL/GenBank/DDBJ whole genome shotgun (WGS) entry which is preliminary data.</text>
</comment>
<organism evidence="2 3">
    <name type="scientific">Bradyrhizobium algeriense</name>
    <dbReference type="NCBI Taxonomy" id="634784"/>
    <lineage>
        <taxon>Bacteria</taxon>
        <taxon>Pseudomonadati</taxon>
        <taxon>Pseudomonadota</taxon>
        <taxon>Alphaproteobacteria</taxon>
        <taxon>Hyphomicrobiales</taxon>
        <taxon>Nitrobacteraceae</taxon>
        <taxon>Bradyrhizobium</taxon>
    </lineage>
</organism>
<keyword evidence="3" id="KW-1185">Reference proteome</keyword>
<protein>
    <submittedName>
        <fullName evidence="2">Uncharacterized protein</fullName>
    </submittedName>
</protein>
<sequence length="136" mass="15334">MDNKLNEIRRKIRFLRAEMLSAEDNIRKRVNRDEDCSEAAVHLMSMRVVMLGLLGERNRLGGEERLLNVDERLKLDVRAAGRKPANGAPARFPAKASPGLDPGSRPVGVKKTRHIKNPEPRSDSTGTEKARGRRER</sequence>
<evidence type="ECO:0000256" key="1">
    <source>
        <dbReference type="SAM" id="MobiDB-lite"/>
    </source>
</evidence>
<dbReference type="RefSeq" id="WP_334477182.1">
    <property type="nucleotide sequence ID" value="NZ_JAZHRV010000001.1"/>
</dbReference>
<gene>
    <name evidence="2" type="ORF">V1286_000351</name>
</gene>
<evidence type="ECO:0000313" key="2">
    <source>
        <dbReference type="EMBL" id="MEH2552822.1"/>
    </source>
</evidence>